<organism evidence="9 10">
    <name type="scientific">Aerococcus christensenii</name>
    <dbReference type="NCBI Taxonomy" id="87541"/>
    <lineage>
        <taxon>Bacteria</taxon>
        <taxon>Bacillati</taxon>
        <taxon>Bacillota</taxon>
        <taxon>Bacilli</taxon>
        <taxon>Lactobacillales</taxon>
        <taxon>Aerococcaceae</taxon>
        <taxon>Aerococcus</taxon>
    </lineage>
</organism>
<dbReference type="RefSeq" id="WP_180946957.1">
    <property type="nucleotide sequence ID" value="NZ_JASOZP010000001.1"/>
</dbReference>
<feature type="transmembrane region" description="Helical" evidence="8">
    <location>
        <begin position="403"/>
        <end position="427"/>
    </location>
</feature>
<feature type="transmembrane region" description="Helical" evidence="8">
    <location>
        <begin position="14"/>
        <end position="31"/>
    </location>
</feature>
<evidence type="ECO:0000256" key="2">
    <source>
        <dbReference type="ARBA" id="ARBA00022448"/>
    </source>
</evidence>
<keyword evidence="7 8" id="KW-0472">Membrane</keyword>
<feature type="transmembrane region" description="Helical" evidence="8">
    <location>
        <begin position="129"/>
        <end position="152"/>
    </location>
</feature>
<evidence type="ECO:0000313" key="9">
    <source>
        <dbReference type="EMBL" id="KXB37820.1"/>
    </source>
</evidence>
<evidence type="ECO:0000256" key="5">
    <source>
        <dbReference type="ARBA" id="ARBA00022989"/>
    </source>
</evidence>
<evidence type="ECO:0000256" key="8">
    <source>
        <dbReference type="SAM" id="Phobius"/>
    </source>
</evidence>
<dbReference type="STRING" id="87541.AWM71_02340"/>
<keyword evidence="3" id="KW-1003">Cell membrane</keyword>
<dbReference type="InterPro" id="IPR003445">
    <property type="entry name" value="Cat_transpt"/>
</dbReference>
<keyword evidence="5 8" id="KW-1133">Transmembrane helix</keyword>
<name>A0A133Y3P4_9LACT</name>
<feature type="transmembrane region" description="Helical" evidence="8">
    <location>
        <begin position="362"/>
        <end position="383"/>
    </location>
</feature>
<evidence type="ECO:0000256" key="3">
    <source>
        <dbReference type="ARBA" id="ARBA00022475"/>
    </source>
</evidence>
<gene>
    <name evidence="9" type="ORF">HMPREF3187_00379</name>
</gene>
<evidence type="ECO:0000256" key="4">
    <source>
        <dbReference type="ARBA" id="ARBA00022692"/>
    </source>
</evidence>
<dbReference type="GO" id="GO:0005886">
    <property type="term" value="C:plasma membrane"/>
    <property type="evidence" value="ECO:0007669"/>
    <property type="project" value="UniProtKB-SubCell"/>
</dbReference>
<dbReference type="PATRIC" id="fig|87541.4.peg.381"/>
<feature type="transmembrane region" description="Helical" evidence="8">
    <location>
        <begin position="297"/>
        <end position="316"/>
    </location>
</feature>
<feature type="transmembrane region" description="Helical" evidence="8">
    <location>
        <begin position="241"/>
        <end position="260"/>
    </location>
</feature>
<evidence type="ECO:0000256" key="1">
    <source>
        <dbReference type="ARBA" id="ARBA00004651"/>
    </source>
</evidence>
<dbReference type="EMBL" id="LSCQ01000019">
    <property type="protein sequence ID" value="KXB37820.1"/>
    <property type="molecule type" value="Genomic_DNA"/>
</dbReference>
<dbReference type="Proteomes" id="UP000070422">
    <property type="component" value="Unassembled WGS sequence"/>
</dbReference>
<proteinExistence type="predicted"/>
<comment type="caution">
    <text evidence="9">The sequence shown here is derived from an EMBL/GenBank/DDBJ whole genome shotgun (WGS) entry which is preliminary data.</text>
</comment>
<dbReference type="PANTHER" id="PTHR32024">
    <property type="entry name" value="TRK SYSTEM POTASSIUM UPTAKE PROTEIN TRKG-RELATED"/>
    <property type="match status" value="1"/>
</dbReference>
<protein>
    <submittedName>
        <fullName evidence="9">Potassium uptake protein, TrkH family</fullName>
    </submittedName>
</protein>
<reference evidence="9 10" key="1">
    <citation type="submission" date="2016-01" db="EMBL/GenBank/DDBJ databases">
        <authorList>
            <person name="Oliw E.H."/>
        </authorList>
    </citation>
    <scope>NUCLEOTIDE SEQUENCE [LARGE SCALE GENOMIC DNA]</scope>
    <source>
        <strain evidence="9 10">KA00635</strain>
    </source>
</reference>
<feature type="transmembrane region" description="Helical" evidence="8">
    <location>
        <begin position="190"/>
        <end position="210"/>
    </location>
</feature>
<dbReference type="AlphaFoldDB" id="A0A133Y3P4"/>
<dbReference type="PANTHER" id="PTHR32024:SF1">
    <property type="entry name" value="KTR SYSTEM POTASSIUM UPTAKE PROTEIN B"/>
    <property type="match status" value="1"/>
</dbReference>
<keyword evidence="2" id="KW-0813">Transport</keyword>
<evidence type="ECO:0000256" key="7">
    <source>
        <dbReference type="ARBA" id="ARBA00023136"/>
    </source>
</evidence>
<sequence>MDKLFQKLSTSQKIALSFLLVILTGSVLLTLPICQTANSQATYLDNLFISVSAVCVTGLWTESIYDSYNILGQIVMVILIQTGGLGLMTIVGSIYHSMGQSFGLKNQIAMGEAINSSERTHLGSFLSRIIKYTAVIESTGALLLTFFFVPLLGFKKGIWNSIFTAVSAFCNAGFDAIGNNSFVDYQTVPILNWTVMALIVLGGIGFSVWFDVAQQWGHFRNKTNGRNIKFYIQHLMPHTKLVLIMTGTVILSGVILFLMAEWNNSSTIGNLSVGNKIMTAFFQTITMRTAGFSTVDYTLVKPVSLLVFVCTMFIGGGPGGTAGGLKVTTFALTILLAVREVRQTKYVNFAHRTVPDAIMRSAFTIALMYILTLLIGSGLLLTFDPEAGYLKLLFEAISALATVGVSAGLTPTLSIASHWILMLLMYMGRIGPMTMIMSLGKKSKTYDVRYSETDIIIG</sequence>
<evidence type="ECO:0000313" key="10">
    <source>
        <dbReference type="Proteomes" id="UP000070422"/>
    </source>
</evidence>
<dbReference type="GO" id="GO:0008324">
    <property type="term" value="F:monoatomic cation transmembrane transporter activity"/>
    <property type="evidence" value="ECO:0007669"/>
    <property type="project" value="InterPro"/>
</dbReference>
<keyword evidence="6" id="KW-0406">Ion transport</keyword>
<keyword evidence="4 8" id="KW-0812">Transmembrane</keyword>
<feature type="transmembrane region" description="Helical" evidence="8">
    <location>
        <begin position="43"/>
        <end position="61"/>
    </location>
</feature>
<dbReference type="Pfam" id="PF02386">
    <property type="entry name" value="TrkH"/>
    <property type="match status" value="1"/>
</dbReference>
<feature type="transmembrane region" description="Helical" evidence="8">
    <location>
        <begin position="73"/>
        <end position="95"/>
    </location>
</feature>
<evidence type="ECO:0000256" key="6">
    <source>
        <dbReference type="ARBA" id="ARBA00023065"/>
    </source>
</evidence>
<accession>A0A133Y3P4</accession>
<comment type="subcellular location">
    <subcellularLocation>
        <location evidence="1">Cell membrane</location>
        <topology evidence="1">Multi-pass membrane protein</topology>
    </subcellularLocation>
</comment>
<dbReference type="GO" id="GO:0030001">
    <property type="term" value="P:metal ion transport"/>
    <property type="evidence" value="ECO:0007669"/>
    <property type="project" value="UniProtKB-ARBA"/>
</dbReference>